<dbReference type="EMBL" id="JBJUIK010000002">
    <property type="protein sequence ID" value="KAL3535186.1"/>
    <property type="molecule type" value="Genomic_DNA"/>
</dbReference>
<protein>
    <recommendedName>
        <fullName evidence="2">HAT C-terminal dimerisation domain-containing protein</fullName>
    </recommendedName>
</protein>
<dbReference type="InterPro" id="IPR012337">
    <property type="entry name" value="RNaseH-like_sf"/>
</dbReference>
<name>A0ABD3AVI2_9GENT</name>
<dbReference type="SUPFAM" id="SSF53098">
    <property type="entry name" value="Ribonuclease H-like"/>
    <property type="match status" value="1"/>
</dbReference>
<evidence type="ECO:0000313" key="4">
    <source>
        <dbReference type="Proteomes" id="UP001630127"/>
    </source>
</evidence>
<feature type="region of interest" description="Disordered" evidence="1">
    <location>
        <begin position="22"/>
        <end position="54"/>
    </location>
</feature>
<evidence type="ECO:0000256" key="1">
    <source>
        <dbReference type="SAM" id="MobiDB-lite"/>
    </source>
</evidence>
<dbReference type="Proteomes" id="UP001630127">
    <property type="component" value="Unassembled WGS sequence"/>
</dbReference>
<dbReference type="Pfam" id="PF05699">
    <property type="entry name" value="Dimer_Tnp_hAT"/>
    <property type="match status" value="1"/>
</dbReference>
<dbReference type="AlphaFoldDB" id="A0ABD3AVI2"/>
<dbReference type="InterPro" id="IPR008906">
    <property type="entry name" value="HATC_C_dom"/>
</dbReference>
<evidence type="ECO:0000313" key="3">
    <source>
        <dbReference type="EMBL" id="KAL3535186.1"/>
    </source>
</evidence>
<sequence>MKITNRVEDDGSIVDVAVVAHDSPQDSVSSSIGDKNDSQKVAMQSPKKKRRKRSDVWNHFTELEDFDAFESEDFLTNAQKTQLELYLDEVRIDRNAQPDLDVLGFWKAHKCHYPELSKMALDILAIPITTVASESAFSIGGAST</sequence>
<dbReference type="PANTHER" id="PTHR23272">
    <property type="entry name" value="BED FINGER-RELATED"/>
    <property type="match status" value="1"/>
</dbReference>
<feature type="domain" description="HAT C-terminal dimerisation" evidence="2">
    <location>
        <begin position="83"/>
        <end position="141"/>
    </location>
</feature>
<gene>
    <name evidence="3" type="ORF">ACH5RR_003647</name>
</gene>
<reference evidence="3 4" key="1">
    <citation type="submission" date="2024-11" db="EMBL/GenBank/DDBJ databases">
        <title>A near-complete genome assembly of Cinchona calisaya.</title>
        <authorList>
            <person name="Lian D.C."/>
            <person name="Zhao X.W."/>
            <person name="Wei L."/>
        </authorList>
    </citation>
    <scope>NUCLEOTIDE SEQUENCE [LARGE SCALE GENOMIC DNA]</scope>
    <source>
        <tissue evidence="3">Nenye</tissue>
    </source>
</reference>
<evidence type="ECO:0000259" key="2">
    <source>
        <dbReference type="Pfam" id="PF05699"/>
    </source>
</evidence>
<accession>A0ABD3AVI2</accession>
<comment type="caution">
    <text evidence="3">The sequence shown here is derived from an EMBL/GenBank/DDBJ whole genome shotgun (WGS) entry which is preliminary data.</text>
</comment>
<dbReference type="PANTHER" id="PTHR23272:SF166">
    <property type="entry name" value="ZINC FINGER BED DOMAIN-CONTAINING PROTEIN RICESLEEPER 2-LIKE ISOFORM X1"/>
    <property type="match status" value="1"/>
</dbReference>
<proteinExistence type="predicted"/>
<organism evidence="3 4">
    <name type="scientific">Cinchona calisaya</name>
    <dbReference type="NCBI Taxonomy" id="153742"/>
    <lineage>
        <taxon>Eukaryota</taxon>
        <taxon>Viridiplantae</taxon>
        <taxon>Streptophyta</taxon>
        <taxon>Embryophyta</taxon>
        <taxon>Tracheophyta</taxon>
        <taxon>Spermatophyta</taxon>
        <taxon>Magnoliopsida</taxon>
        <taxon>eudicotyledons</taxon>
        <taxon>Gunneridae</taxon>
        <taxon>Pentapetalae</taxon>
        <taxon>asterids</taxon>
        <taxon>lamiids</taxon>
        <taxon>Gentianales</taxon>
        <taxon>Rubiaceae</taxon>
        <taxon>Cinchonoideae</taxon>
        <taxon>Cinchoneae</taxon>
        <taxon>Cinchona</taxon>
    </lineage>
</organism>
<keyword evidence="4" id="KW-1185">Reference proteome</keyword>